<dbReference type="InterPro" id="IPR036249">
    <property type="entry name" value="Thioredoxin-like_sf"/>
</dbReference>
<evidence type="ECO:0000259" key="3">
    <source>
        <dbReference type="Pfam" id="PF11412"/>
    </source>
</evidence>
<dbReference type="InterPro" id="IPR008928">
    <property type="entry name" value="6-hairpin_glycosidase_sf"/>
</dbReference>
<dbReference type="Gene3D" id="1.50.10.20">
    <property type="match status" value="1"/>
</dbReference>
<dbReference type="Pfam" id="PF03190">
    <property type="entry name" value="Thioredox_DsbH"/>
    <property type="match status" value="1"/>
</dbReference>
<dbReference type="Gene3D" id="3.40.30.10">
    <property type="entry name" value="Glutaredoxin"/>
    <property type="match status" value="1"/>
</dbReference>
<accession>A0A395JJP2</accession>
<proteinExistence type="predicted"/>
<name>A0A395JJP2_9GAMM</name>
<dbReference type="Gene3D" id="2.60.40.1250">
    <property type="entry name" value="Thiol:disulfide interchange protein DsbD, N-terminal domain"/>
    <property type="match status" value="1"/>
</dbReference>
<dbReference type="SUPFAM" id="SSF52833">
    <property type="entry name" value="Thioredoxin-like"/>
    <property type="match status" value="1"/>
</dbReference>
<evidence type="ECO:0000313" key="4">
    <source>
        <dbReference type="EMBL" id="RBP51003.1"/>
    </source>
</evidence>
<gene>
    <name evidence="4" type="ORF">DFR28_102420</name>
</gene>
<dbReference type="RefSeq" id="WP_113953808.1">
    <property type="nucleotide sequence ID" value="NZ_QNRT01000002.1"/>
</dbReference>
<dbReference type="Pfam" id="PF11412">
    <property type="entry name" value="DsbD_N"/>
    <property type="match status" value="1"/>
</dbReference>
<feature type="signal peptide" evidence="1">
    <location>
        <begin position="1"/>
        <end position="23"/>
    </location>
</feature>
<dbReference type="AlphaFoldDB" id="A0A395JJP2"/>
<evidence type="ECO:0000256" key="1">
    <source>
        <dbReference type="SAM" id="SignalP"/>
    </source>
</evidence>
<sequence length="769" mass="85295">MNRFKQASLITVAALLITVSACDQPELTLDEVGRAKQGSYPIRTEHLKSDGTPLFTNRLIRESSPYLLQHAHNPVNWWAWSDEAFKAAKELDKPILLSIGYSTCHWCHVMERESFENMEIANYINEHFIAIKVDREEHPDIDETYLTAVQMLSGKVGWPLTVGLTPEADAFFGGTYFAPEQFLVLLEKITQTWGNDRPAINEQAGRLKKSLAKLSQAANTVKSIDTDAIDRAEQAIAQTLFAPPRHNQPGFPREPEMLFLMHRAILNNDTSLLNSLTQRLLTLSEGGIHDQVGGGFHRYSVDAEWQIPHFEKMLYNQAQLGHLYALASQYTNDPRLITLSKSTLQFVLDELANSEKTGFYSAMDAESGGTEGGYYLWSYQELSTQLSTTELKLAEVVFGVTKQGNFNGANVLRFKPDVASTELQQTKALLSKLAAIRSQRTAPKTDTKIITAWNAMTVSALVAGYRSHNITNYLDRATAVAEQIWASAYSDQDGLFRTITADSYKIPAALDDYAYAANAFIDLYDTSKQSFWLDRAEAIIKRMTLEFHDSNTGAFLISNKTNGKGLSVALITARDDALYSGNSMAAQSLVKLFNRTGDIEYRDLARGLLAHFSTKIISSPESTSGLWLAASSLNVGETGSVLYSARSKVRVESSQNNDQLNINISIAPGWHINANEVLSEFLIPTSLNTLKGSCATIQSVTYPKYHTVELGFQAEPLQVYEQTTNLTATLANNDHYESCAASAFELRIQACSDEVCLSPEIVPIRTAPH</sequence>
<keyword evidence="1" id="KW-0732">Signal</keyword>
<dbReference type="PIRSF" id="PIRSF006402">
    <property type="entry name" value="UCP006402_thioredoxin"/>
    <property type="match status" value="1"/>
</dbReference>
<dbReference type="CDD" id="cd02955">
    <property type="entry name" value="SSP411"/>
    <property type="match status" value="1"/>
</dbReference>
<dbReference type="InterPro" id="IPR036929">
    <property type="entry name" value="DsbDN_sf"/>
</dbReference>
<evidence type="ECO:0000259" key="2">
    <source>
        <dbReference type="Pfam" id="PF03190"/>
    </source>
</evidence>
<dbReference type="Proteomes" id="UP000253083">
    <property type="component" value="Unassembled WGS sequence"/>
</dbReference>
<reference evidence="4 5" key="1">
    <citation type="submission" date="2018-06" db="EMBL/GenBank/DDBJ databases">
        <title>Genomic Encyclopedia of Type Strains, Phase IV (KMG-IV): sequencing the most valuable type-strain genomes for metagenomic binning, comparative biology and taxonomic classification.</title>
        <authorList>
            <person name="Goeker M."/>
        </authorList>
    </citation>
    <scope>NUCLEOTIDE SEQUENCE [LARGE SCALE GENOMIC DNA]</scope>
    <source>
        <strain evidence="4 5">DSM 24032</strain>
    </source>
</reference>
<dbReference type="PANTHER" id="PTHR42899">
    <property type="entry name" value="SPERMATOGENESIS-ASSOCIATED PROTEIN 20"/>
    <property type="match status" value="1"/>
</dbReference>
<dbReference type="InterPro" id="IPR004879">
    <property type="entry name" value="Ssp411-like_TRX"/>
</dbReference>
<evidence type="ECO:0000313" key="5">
    <source>
        <dbReference type="Proteomes" id="UP000253083"/>
    </source>
</evidence>
<feature type="chain" id="PRO_5017410609" description="DUF255 domain-containing protein" evidence="1">
    <location>
        <begin position="24"/>
        <end position="769"/>
    </location>
</feature>
<keyword evidence="5" id="KW-1185">Reference proteome</keyword>
<organism evidence="4 5">
    <name type="scientific">Arenicella xantha</name>
    <dbReference type="NCBI Taxonomy" id="644221"/>
    <lineage>
        <taxon>Bacteria</taxon>
        <taxon>Pseudomonadati</taxon>
        <taxon>Pseudomonadota</taxon>
        <taxon>Gammaproteobacteria</taxon>
        <taxon>Arenicellales</taxon>
        <taxon>Arenicellaceae</taxon>
        <taxon>Arenicella</taxon>
    </lineage>
</organism>
<dbReference type="SUPFAM" id="SSF48208">
    <property type="entry name" value="Six-hairpin glycosidases"/>
    <property type="match status" value="1"/>
</dbReference>
<evidence type="ECO:0008006" key="6">
    <source>
        <dbReference type="Google" id="ProtNLM"/>
    </source>
</evidence>
<comment type="caution">
    <text evidence="4">The sequence shown here is derived from an EMBL/GenBank/DDBJ whole genome shotgun (WGS) entry which is preliminary data.</text>
</comment>
<dbReference type="InParanoid" id="A0A395JJP2"/>
<protein>
    <recommendedName>
        <fullName evidence="6">DUF255 domain-containing protein</fullName>
    </recommendedName>
</protein>
<dbReference type="OrthoDB" id="9762614at2"/>
<feature type="domain" description="Spermatogenesis-associated protein 20-like TRX" evidence="2">
    <location>
        <begin position="56"/>
        <end position="211"/>
    </location>
</feature>
<dbReference type="PROSITE" id="PS51257">
    <property type="entry name" value="PROKAR_LIPOPROTEIN"/>
    <property type="match status" value="1"/>
</dbReference>
<dbReference type="PANTHER" id="PTHR42899:SF1">
    <property type="entry name" value="SPERMATOGENESIS-ASSOCIATED PROTEIN 20"/>
    <property type="match status" value="1"/>
</dbReference>
<dbReference type="InterPro" id="IPR024705">
    <property type="entry name" value="Ssp411"/>
</dbReference>
<dbReference type="GO" id="GO:0005975">
    <property type="term" value="P:carbohydrate metabolic process"/>
    <property type="evidence" value="ECO:0007669"/>
    <property type="project" value="InterPro"/>
</dbReference>
<dbReference type="EMBL" id="QNRT01000002">
    <property type="protein sequence ID" value="RBP51003.1"/>
    <property type="molecule type" value="Genomic_DNA"/>
</dbReference>
<feature type="domain" description="Thiol:disulfide interchange protein DsbD N-terminal" evidence="3">
    <location>
        <begin position="646"/>
        <end position="760"/>
    </location>
</feature>
<dbReference type="InterPro" id="IPR028250">
    <property type="entry name" value="DsbDN"/>
</dbReference>